<evidence type="ECO:0000313" key="1">
    <source>
        <dbReference type="EMBL" id="KAI5677912.1"/>
    </source>
</evidence>
<comment type="caution">
    <text evidence="1">The sequence shown here is derived from an EMBL/GenBank/DDBJ whole genome shotgun (WGS) entry which is preliminary data.</text>
</comment>
<dbReference type="Proteomes" id="UP001060085">
    <property type="component" value="Linkage Group LG02"/>
</dbReference>
<sequence>MARTTRSDGSYDYTHHGRTWVVGNHQVITIEVSTTPLLRRHGHGSYSYPISCRTWVVGRVQIVERIQKGFEEVYRLCFVAILRRSLRGYRYRAKRKQQCLHTLRHLKSMR</sequence>
<protein>
    <submittedName>
        <fullName evidence="1">Uncharacterized protein</fullName>
    </submittedName>
</protein>
<keyword evidence="2" id="KW-1185">Reference proteome</keyword>
<reference evidence="2" key="1">
    <citation type="journal article" date="2023" name="Nat. Plants">
        <title>Single-cell RNA sequencing provides a high-resolution roadmap for understanding the multicellular compartmentation of specialized metabolism.</title>
        <authorList>
            <person name="Sun S."/>
            <person name="Shen X."/>
            <person name="Li Y."/>
            <person name="Li Y."/>
            <person name="Wang S."/>
            <person name="Li R."/>
            <person name="Zhang H."/>
            <person name="Shen G."/>
            <person name="Guo B."/>
            <person name="Wei J."/>
            <person name="Xu J."/>
            <person name="St-Pierre B."/>
            <person name="Chen S."/>
            <person name="Sun C."/>
        </authorList>
    </citation>
    <scope>NUCLEOTIDE SEQUENCE [LARGE SCALE GENOMIC DNA]</scope>
</reference>
<accession>A0ACC0BZ72</accession>
<gene>
    <name evidence="1" type="ORF">M9H77_08862</name>
</gene>
<name>A0ACC0BZ72_CATRO</name>
<dbReference type="EMBL" id="CM044702">
    <property type="protein sequence ID" value="KAI5677912.1"/>
    <property type="molecule type" value="Genomic_DNA"/>
</dbReference>
<organism evidence="1 2">
    <name type="scientific">Catharanthus roseus</name>
    <name type="common">Madagascar periwinkle</name>
    <name type="synonym">Vinca rosea</name>
    <dbReference type="NCBI Taxonomy" id="4058"/>
    <lineage>
        <taxon>Eukaryota</taxon>
        <taxon>Viridiplantae</taxon>
        <taxon>Streptophyta</taxon>
        <taxon>Embryophyta</taxon>
        <taxon>Tracheophyta</taxon>
        <taxon>Spermatophyta</taxon>
        <taxon>Magnoliopsida</taxon>
        <taxon>eudicotyledons</taxon>
        <taxon>Gunneridae</taxon>
        <taxon>Pentapetalae</taxon>
        <taxon>asterids</taxon>
        <taxon>lamiids</taxon>
        <taxon>Gentianales</taxon>
        <taxon>Apocynaceae</taxon>
        <taxon>Rauvolfioideae</taxon>
        <taxon>Vinceae</taxon>
        <taxon>Catharanthinae</taxon>
        <taxon>Catharanthus</taxon>
    </lineage>
</organism>
<proteinExistence type="predicted"/>
<evidence type="ECO:0000313" key="2">
    <source>
        <dbReference type="Proteomes" id="UP001060085"/>
    </source>
</evidence>